<organism evidence="1">
    <name type="scientific">Cacopsylla melanoneura</name>
    <dbReference type="NCBI Taxonomy" id="428564"/>
    <lineage>
        <taxon>Eukaryota</taxon>
        <taxon>Metazoa</taxon>
        <taxon>Ecdysozoa</taxon>
        <taxon>Arthropoda</taxon>
        <taxon>Hexapoda</taxon>
        <taxon>Insecta</taxon>
        <taxon>Pterygota</taxon>
        <taxon>Neoptera</taxon>
        <taxon>Paraneoptera</taxon>
        <taxon>Hemiptera</taxon>
        <taxon>Sternorrhyncha</taxon>
        <taxon>Psylloidea</taxon>
        <taxon>Psyllidae</taxon>
        <taxon>Psyllinae</taxon>
        <taxon>Cacopsylla</taxon>
    </lineage>
</organism>
<dbReference type="EMBL" id="HBUF01612734">
    <property type="protein sequence ID" value="CAG6779085.1"/>
    <property type="molecule type" value="Transcribed_RNA"/>
</dbReference>
<dbReference type="EMBL" id="HBUF01206237">
    <property type="protein sequence ID" value="CAG6663918.1"/>
    <property type="molecule type" value="Transcribed_RNA"/>
</dbReference>
<dbReference type="AlphaFoldDB" id="A0A8D8YA19"/>
<name>A0A8D8YA19_9HEMI</name>
<accession>A0A8D8YA19</accession>
<dbReference type="EMBL" id="HBUF01612736">
    <property type="protein sequence ID" value="CAG6779091.1"/>
    <property type="molecule type" value="Transcribed_RNA"/>
</dbReference>
<dbReference type="EMBL" id="HBUF01057610">
    <property type="protein sequence ID" value="CAG6624596.1"/>
    <property type="molecule type" value="Transcribed_RNA"/>
</dbReference>
<dbReference type="EMBL" id="HBUF01368490">
    <property type="protein sequence ID" value="CAG6724877.1"/>
    <property type="molecule type" value="Transcribed_RNA"/>
</dbReference>
<proteinExistence type="predicted"/>
<dbReference type="EMBL" id="HBUF01057611">
    <property type="protein sequence ID" value="CAG6624598.1"/>
    <property type="molecule type" value="Transcribed_RNA"/>
</dbReference>
<dbReference type="EMBL" id="HBUF01206236">
    <property type="protein sequence ID" value="CAG6663914.1"/>
    <property type="molecule type" value="Transcribed_RNA"/>
</dbReference>
<dbReference type="EMBL" id="HBUF01368492">
    <property type="protein sequence ID" value="CAG6724881.1"/>
    <property type="molecule type" value="Transcribed_RNA"/>
</dbReference>
<sequence>MQRKLHVKWMEYPSMEVASECHMQGLVICLHVVAREVLEEGLCPINAVIVAVRQDILQGTVLILWGATDLHAAQATEMDAKKTPVHILPQDKVLSLSFN</sequence>
<protein>
    <submittedName>
        <fullName evidence="1">Uncharacterized protein</fullName>
    </submittedName>
</protein>
<reference evidence="1" key="1">
    <citation type="submission" date="2021-05" db="EMBL/GenBank/DDBJ databases">
        <authorList>
            <person name="Alioto T."/>
            <person name="Alioto T."/>
            <person name="Gomez Garrido J."/>
        </authorList>
    </citation>
    <scope>NUCLEOTIDE SEQUENCE</scope>
</reference>
<dbReference type="EMBL" id="HBUF01612735">
    <property type="protein sequence ID" value="CAG6779088.1"/>
    <property type="molecule type" value="Transcribed_RNA"/>
</dbReference>
<dbReference type="EMBL" id="HBUF01368491">
    <property type="protein sequence ID" value="CAG6724879.1"/>
    <property type="molecule type" value="Transcribed_RNA"/>
</dbReference>
<dbReference type="EMBL" id="HBUF01206235">
    <property type="protein sequence ID" value="CAG6663910.1"/>
    <property type="molecule type" value="Transcribed_RNA"/>
</dbReference>
<dbReference type="EMBL" id="HBUF01057612">
    <property type="protein sequence ID" value="CAG6624600.1"/>
    <property type="molecule type" value="Transcribed_RNA"/>
</dbReference>
<dbReference type="EMBL" id="HBUF01612733">
    <property type="protein sequence ID" value="CAG6779082.1"/>
    <property type="molecule type" value="Transcribed_RNA"/>
</dbReference>
<dbReference type="EMBL" id="HBUF01057613">
    <property type="protein sequence ID" value="CAG6624601.1"/>
    <property type="molecule type" value="Transcribed_RNA"/>
</dbReference>
<evidence type="ECO:0000313" key="1">
    <source>
        <dbReference type="EMBL" id="CAG6724879.1"/>
    </source>
</evidence>